<evidence type="ECO:0000259" key="4">
    <source>
        <dbReference type="PROSITE" id="PS50056"/>
    </source>
</evidence>
<dbReference type="Pfam" id="PF05706">
    <property type="entry name" value="CDKN3"/>
    <property type="match status" value="1"/>
</dbReference>
<dbReference type="AlphaFoldDB" id="A0AAP6JDB1"/>
<dbReference type="Gene3D" id="3.90.190.10">
    <property type="entry name" value="Protein tyrosine phosphatase superfamily"/>
    <property type="match status" value="1"/>
</dbReference>
<reference evidence="5 6" key="1">
    <citation type="submission" date="2023-12" db="EMBL/GenBank/DDBJ databases">
        <title>Whole-genome sequencing of halo(alkali)philic microorganisms from hypersaline lakes.</title>
        <authorList>
            <person name="Sorokin D.Y."/>
            <person name="Merkel A.Y."/>
            <person name="Messina E."/>
            <person name="Yakimov M."/>
        </authorList>
    </citation>
    <scope>NUCLEOTIDE SEQUENCE [LARGE SCALE GENOMIC DNA]</scope>
    <source>
        <strain evidence="5 6">AB-CW1</strain>
    </source>
</reference>
<evidence type="ECO:0000256" key="2">
    <source>
        <dbReference type="ARBA" id="ARBA00022801"/>
    </source>
</evidence>
<evidence type="ECO:0000256" key="3">
    <source>
        <dbReference type="ARBA" id="ARBA00022912"/>
    </source>
</evidence>
<evidence type="ECO:0000256" key="1">
    <source>
        <dbReference type="ARBA" id="ARBA00013064"/>
    </source>
</evidence>
<dbReference type="SMART" id="SM00404">
    <property type="entry name" value="PTPc_motif"/>
    <property type="match status" value="1"/>
</dbReference>
<dbReference type="PROSITE" id="PS50056">
    <property type="entry name" value="TYR_PHOSPHATASE_2"/>
    <property type="match status" value="1"/>
</dbReference>
<dbReference type="InterPro" id="IPR050561">
    <property type="entry name" value="PTP"/>
</dbReference>
<keyword evidence="3" id="KW-0904">Protein phosphatase</keyword>
<gene>
    <name evidence="5" type="ORF">VCB98_02105</name>
</gene>
<sequence>MTYRTSLTHPLRIDSIEYPSSTGRIGLTLCPGKYQPDGKSGAWCRNLSLDLDRVRGWGASHVLTLIEDHEFERLRVERLPEEVRARGMQWHHLPIVDRHPPDHRFEQQWPEIGPELHDILINDGRILVHCMGGLGRAGTIATTLLIEAGLNPKEAVSQVREARRGAIETQIQLDWLKRHARRIRQVC</sequence>
<dbReference type="EMBL" id="JAYGII010000002">
    <property type="protein sequence ID" value="MEA5444608.1"/>
    <property type="molecule type" value="Genomic_DNA"/>
</dbReference>
<dbReference type="GO" id="GO:0004860">
    <property type="term" value="F:protein kinase inhibitor activity"/>
    <property type="evidence" value="ECO:0007669"/>
    <property type="project" value="UniProtKB-KW"/>
</dbReference>
<feature type="domain" description="Tyrosine specific protein phosphatases" evidence="4">
    <location>
        <begin position="122"/>
        <end position="174"/>
    </location>
</feature>
<dbReference type="InterPro" id="IPR022778">
    <property type="entry name" value="CDKN3"/>
</dbReference>
<dbReference type="GO" id="GO:0004725">
    <property type="term" value="F:protein tyrosine phosphatase activity"/>
    <property type="evidence" value="ECO:0007669"/>
    <property type="project" value="UniProtKB-EC"/>
</dbReference>
<keyword evidence="5" id="KW-0649">Protein kinase inhibitor</keyword>
<dbReference type="FunFam" id="3.90.190.10:FF:000157">
    <property type="entry name" value="Protein-tyrosine phosphatase"/>
    <property type="match status" value="1"/>
</dbReference>
<protein>
    <recommendedName>
        <fullName evidence="1">protein-tyrosine-phosphatase</fullName>
        <ecNumber evidence="1">3.1.3.48</ecNumber>
    </recommendedName>
</protein>
<dbReference type="InterPro" id="IPR029021">
    <property type="entry name" value="Prot-tyrosine_phosphatase-like"/>
</dbReference>
<dbReference type="SUPFAM" id="SSF52799">
    <property type="entry name" value="(Phosphotyrosine protein) phosphatases II"/>
    <property type="match status" value="1"/>
</dbReference>
<name>A0AAP6JDB1_9GAMM</name>
<dbReference type="CDD" id="cd14505">
    <property type="entry name" value="CDKN3-like"/>
    <property type="match status" value="1"/>
</dbReference>
<dbReference type="PANTHER" id="PTHR23339">
    <property type="entry name" value="TYROSINE SPECIFIC PROTEIN PHOSPHATASE AND DUAL SPECIFICITY PROTEIN PHOSPHATASE"/>
    <property type="match status" value="1"/>
</dbReference>
<dbReference type="InterPro" id="IPR000387">
    <property type="entry name" value="Tyr_Pase_dom"/>
</dbReference>
<evidence type="ECO:0000313" key="5">
    <source>
        <dbReference type="EMBL" id="MEA5444608.1"/>
    </source>
</evidence>
<comment type="caution">
    <text evidence="5">The sequence shown here is derived from an EMBL/GenBank/DDBJ whole genome shotgun (WGS) entry which is preliminary data.</text>
</comment>
<dbReference type="RefSeq" id="WP_346049982.1">
    <property type="nucleotide sequence ID" value="NZ_JAYGII010000002.1"/>
</dbReference>
<organism evidence="5 6">
    <name type="scientific">Natronospira elongata</name>
    <dbReference type="NCBI Taxonomy" id="3110268"/>
    <lineage>
        <taxon>Bacteria</taxon>
        <taxon>Pseudomonadati</taxon>
        <taxon>Pseudomonadota</taxon>
        <taxon>Gammaproteobacteria</taxon>
        <taxon>Natronospirales</taxon>
        <taxon>Natronospiraceae</taxon>
        <taxon>Natronospira</taxon>
    </lineage>
</organism>
<accession>A0AAP6JDB1</accession>
<proteinExistence type="predicted"/>
<keyword evidence="2" id="KW-0378">Hydrolase</keyword>
<dbReference type="InterPro" id="IPR003595">
    <property type="entry name" value="Tyr_Pase_cat"/>
</dbReference>
<dbReference type="Proteomes" id="UP001302316">
    <property type="component" value="Unassembled WGS sequence"/>
</dbReference>
<evidence type="ECO:0000313" key="6">
    <source>
        <dbReference type="Proteomes" id="UP001302316"/>
    </source>
</evidence>
<dbReference type="EC" id="3.1.3.48" evidence="1"/>
<keyword evidence="6" id="KW-1185">Reference proteome</keyword>